<keyword evidence="6 9" id="KW-0472">Membrane</keyword>
<evidence type="ECO:0000256" key="1">
    <source>
        <dbReference type="ARBA" id="ARBA00004370"/>
    </source>
</evidence>
<dbReference type="InterPro" id="IPR005548">
    <property type="entry name" value="Cell_div_FtsQ/DivIB_C"/>
</dbReference>
<evidence type="ECO:0000256" key="8">
    <source>
        <dbReference type="SAM" id="MobiDB-lite"/>
    </source>
</evidence>
<dbReference type="InterPro" id="IPR013685">
    <property type="entry name" value="POTRA_FtsQ_type"/>
</dbReference>
<evidence type="ECO:0000256" key="9">
    <source>
        <dbReference type="SAM" id="Phobius"/>
    </source>
</evidence>
<keyword evidence="7" id="KW-0131">Cell cycle</keyword>
<evidence type="ECO:0000256" key="5">
    <source>
        <dbReference type="ARBA" id="ARBA00022989"/>
    </source>
</evidence>
<sequence>MSPGPARGRTRGQDGGAGRRNPVRQWQLVRAGADAVPPSTRRFMARARQRRMRAALPWAVAAGVLALAGLIAWTVLGTGLFGVREVRVVGAKLVTPVEVREAAAVVDDAPLARVDLAATARRVGRLAPVERATVARDWPGTLVIRVVERTPVAVVPQGDRFAVVDRAGVVFQDVPRAPDGLPVIRVGRPAPDDPGTRAGLAVLAALSPRLRAELVAVDVAGLARITLRLRGDRTVFWGDATQGPKKSEVATALLGRKADTIDVSAPDVVTYQ</sequence>
<dbReference type="InterPro" id="IPR050487">
    <property type="entry name" value="FtsQ_DivIB"/>
</dbReference>
<dbReference type="PANTHER" id="PTHR37820:SF1">
    <property type="entry name" value="CELL DIVISION PROTEIN FTSQ"/>
    <property type="match status" value="1"/>
</dbReference>
<evidence type="ECO:0000313" key="11">
    <source>
        <dbReference type="EMBL" id="RNL98864.1"/>
    </source>
</evidence>
<dbReference type="Gene3D" id="3.10.20.310">
    <property type="entry name" value="membrane protein fhac"/>
    <property type="match status" value="1"/>
</dbReference>
<gene>
    <name evidence="11" type="ORF">EFE23_12350</name>
</gene>
<evidence type="ECO:0000259" key="10">
    <source>
        <dbReference type="PROSITE" id="PS51779"/>
    </source>
</evidence>
<dbReference type="EMBL" id="RJLN01000028">
    <property type="protein sequence ID" value="RNL98864.1"/>
    <property type="molecule type" value="Genomic_DNA"/>
</dbReference>
<comment type="subcellular location">
    <subcellularLocation>
        <location evidence="1">Membrane</location>
    </subcellularLocation>
</comment>
<keyword evidence="2" id="KW-1003">Cell membrane</keyword>
<keyword evidence="5 9" id="KW-1133">Transmembrane helix</keyword>
<keyword evidence="4 9" id="KW-0812">Transmembrane</keyword>
<evidence type="ECO:0000256" key="2">
    <source>
        <dbReference type="ARBA" id="ARBA00022475"/>
    </source>
</evidence>
<comment type="caution">
    <text evidence="11">The sequence shown here is derived from an EMBL/GenBank/DDBJ whole genome shotgun (WGS) entry which is preliminary data.</text>
</comment>
<evidence type="ECO:0000256" key="3">
    <source>
        <dbReference type="ARBA" id="ARBA00022618"/>
    </source>
</evidence>
<feature type="transmembrane region" description="Helical" evidence="9">
    <location>
        <begin position="54"/>
        <end position="76"/>
    </location>
</feature>
<keyword evidence="12" id="KW-1185">Reference proteome</keyword>
<keyword evidence="3" id="KW-0132">Cell division</keyword>
<feature type="domain" description="POTRA" evidence="10">
    <location>
        <begin position="81"/>
        <end position="149"/>
    </location>
</feature>
<feature type="region of interest" description="Disordered" evidence="8">
    <location>
        <begin position="1"/>
        <end position="23"/>
    </location>
</feature>
<dbReference type="Pfam" id="PF03799">
    <property type="entry name" value="FtsQ_DivIB_C"/>
    <property type="match status" value="1"/>
</dbReference>
<dbReference type="PROSITE" id="PS51779">
    <property type="entry name" value="POTRA"/>
    <property type="match status" value="1"/>
</dbReference>
<dbReference type="RefSeq" id="WP_123241050.1">
    <property type="nucleotide sequence ID" value="NZ_JAAHBY010000028.1"/>
</dbReference>
<evidence type="ECO:0000256" key="6">
    <source>
        <dbReference type="ARBA" id="ARBA00023136"/>
    </source>
</evidence>
<accession>A0ABX9WI48</accession>
<evidence type="ECO:0000256" key="4">
    <source>
        <dbReference type="ARBA" id="ARBA00022692"/>
    </source>
</evidence>
<dbReference type="InterPro" id="IPR034746">
    <property type="entry name" value="POTRA"/>
</dbReference>
<dbReference type="Proteomes" id="UP000280698">
    <property type="component" value="Unassembled WGS sequence"/>
</dbReference>
<evidence type="ECO:0000313" key="12">
    <source>
        <dbReference type="Proteomes" id="UP000280698"/>
    </source>
</evidence>
<evidence type="ECO:0000256" key="7">
    <source>
        <dbReference type="ARBA" id="ARBA00023306"/>
    </source>
</evidence>
<organism evidence="11 12">
    <name type="scientific">Micromonospora solifontis</name>
    <dbReference type="NCBI Taxonomy" id="2487138"/>
    <lineage>
        <taxon>Bacteria</taxon>
        <taxon>Bacillati</taxon>
        <taxon>Actinomycetota</taxon>
        <taxon>Actinomycetes</taxon>
        <taxon>Micromonosporales</taxon>
        <taxon>Micromonosporaceae</taxon>
        <taxon>Micromonospora</taxon>
    </lineage>
</organism>
<proteinExistence type="predicted"/>
<dbReference type="Pfam" id="PF08478">
    <property type="entry name" value="POTRA_1"/>
    <property type="match status" value="1"/>
</dbReference>
<dbReference type="PANTHER" id="PTHR37820">
    <property type="entry name" value="CELL DIVISION PROTEIN DIVIB"/>
    <property type="match status" value="1"/>
</dbReference>
<name>A0ABX9WI48_9ACTN</name>
<reference evidence="11 12" key="1">
    <citation type="submission" date="2018-11" db="EMBL/GenBank/DDBJ databases">
        <title>Micromonospora sp. PPF5-17, a new actinomycetes isolated from a hot spring soil.</title>
        <authorList>
            <person name="Thawai C."/>
        </authorList>
    </citation>
    <scope>NUCLEOTIDE SEQUENCE [LARGE SCALE GENOMIC DNA]</scope>
    <source>
        <strain evidence="11 12">PPF5-17</strain>
    </source>
</reference>
<protein>
    <submittedName>
        <fullName evidence="11">FtsQ-type POTRA domain-containing protein</fullName>
    </submittedName>
</protein>